<comment type="caution">
    <text evidence="1">The sequence shown here is derived from an EMBL/GenBank/DDBJ whole genome shotgun (WGS) entry which is preliminary data.</text>
</comment>
<dbReference type="OrthoDB" id="2756427at2759"/>
<dbReference type="AlphaFoldDB" id="A0A1C7LKM0"/>
<gene>
    <name evidence="1" type="ORF">A0H81_14852</name>
</gene>
<dbReference type="Proteomes" id="UP000092993">
    <property type="component" value="Unassembled WGS sequence"/>
</dbReference>
<keyword evidence="2" id="KW-1185">Reference proteome</keyword>
<dbReference type="OMA" id="DIHILPH"/>
<evidence type="ECO:0000313" key="1">
    <source>
        <dbReference type="EMBL" id="OBZ65190.1"/>
    </source>
</evidence>
<accession>A0A1C7LKM0</accession>
<name>A0A1C7LKM0_GRIFR</name>
<sequence length="228" mass="25184">MSGNTPVATKNPFSRINISRCRFNVAGVDSVRGHLATDGALAAHDAKLDAAAMAFVLSGSHRDGRHATPHNQFHEDFRVFRANLATGKAGYDIRKSFRDRASDLLFDTATAFDRINGGATLVIQVNGAMQPGALRVPEHVKTNVYFPPSLLEEVPEFGIALARINQIFVEDIALRVISRWETAFRKAGYSYDFKKVDTLPTVDHPLLPSFEGLPRALRFMVTHPRILA</sequence>
<proteinExistence type="predicted"/>
<protein>
    <submittedName>
        <fullName evidence="1">Uncharacterized protein</fullName>
    </submittedName>
</protein>
<dbReference type="STRING" id="5627.A0A1C7LKM0"/>
<dbReference type="EMBL" id="LUGG01000052">
    <property type="protein sequence ID" value="OBZ65190.1"/>
    <property type="molecule type" value="Genomic_DNA"/>
</dbReference>
<organism evidence="1 2">
    <name type="scientific">Grifola frondosa</name>
    <name type="common">Maitake</name>
    <name type="synonym">Polyporus frondosus</name>
    <dbReference type="NCBI Taxonomy" id="5627"/>
    <lineage>
        <taxon>Eukaryota</taxon>
        <taxon>Fungi</taxon>
        <taxon>Dikarya</taxon>
        <taxon>Basidiomycota</taxon>
        <taxon>Agaricomycotina</taxon>
        <taxon>Agaricomycetes</taxon>
        <taxon>Polyporales</taxon>
        <taxon>Grifolaceae</taxon>
        <taxon>Grifola</taxon>
    </lineage>
</organism>
<reference evidence="1 2" key="1">
    <citation type="submission" date="2016-03" db="EMBL/GenBank/DDBJ databases">
        <title>Whole genome sequencing of Grifola frondosa 9006-11.</title>
        <authorList>
            <person name="Min B."/>
            <person name="Park H."/>
            <person name="Kim J.-G."/>
            <person name="Cho H."/>
            <person name="Oh Y.-L."/>
            <person name="Kong W.-S."/>
            <person name="Choi I.-G."/>
        </authorList>
    </citation>
    <scope>NUCLEOTIDE SEQUENCE [LARGE SCALE GENOMIC DNA]</scope>
    <source>
        <strain evidence="1 2">9006-11</strain>
    </source>
</reference>
<evidence type="ECO:0000313" key="2">
    <source>
        <dbReference type="Proteomes" id="UP000092993"/>
    </source>
</evidence>